<gene>
    <name evidence="1" type="ORF">N8E88_04680</name>
</gene>
<accession>A0ACD4CXJ8</accession>
<proteinExistence type="predicted"/>
<reference evidence="1" key="1">
    <citation type="submission" date="2022-09" db="EMBL/GenBank/DDBJ databases">
        <title>Interaction between co-microsymbionts with complementary sets of symbiotic genes in legume-rhizobium systems.</title>
        <authorList>
            <person name="Safronova V."/>
            <person name="Sazanova A."/>
            <person name="Afonin A."/>
            <person name="Chirak E."/>
        </authorList>
    </citation>
    <scope>NUCLEOTIDE SEQUENCE</scope>
    <source>
        <strain evidence="1">A18/3m</strain>
    </source>
</reference>
<dbReference type="EMBL" id="CP104971">
    <property type="protein sequence ID" value="UXN58343.1"/>
    <property type="molecule type" value="Genomic_DNA"/>
</dbReference>
<keyword evidence="1" id="KW-0614">Plasmid</keyword>
<keyword evidence="2" id="KW-1185">Reference proteome</keyword>
<name>A0ACD4CXJ8_9HYPH</name>
<dbReference type="Proteomes" id="UP001061991">
    <property type="component" value="Plasmid p_unnamed2"/>
</dbReference>
<sequence length="32" mass="3266">MIAGPVVASAHSGGTDANGCHEDHKRGGRHCH</sequence>
<evidence type="ECO:0000313" key="2">
    <source>
        <dbReference type="Proteomes" id="UP001061991"/>
    </source>
</evidence>
<protein>
    <submittedName>
        <fullName evidence="1">YHYH domain-containing protein</fullName>
    </submittedName>
</protein>
<geneLocation type="plasmid" evidence="1 2">
    <name>p_unnamed2</name>
</geneLocation>
<organism evidence="1 2">
    <name type="scientific">Phyllobacterium zundukense</name>
    <dbReference type="NCBI Taxonomy" id="1867719"/>
    <lineage>
        <taxon>Bacteria</taxon>
        <taxon>Pseudomonadati</taxon>
        <taxon>Pseudomonadota</taxon>
        <taxon>Alphaproteobacteria</taxon>
        <taxon>Hyphomicrobiales</taxon>
        <taxon>Phyllobacteriaceae</taxon>
        <taxon>Phyllobacterium</taxon>
    </lineage>
</organism>
<evidence type="ECO:0000313" key="1">
    <source>
        <dbReference type="EMBL" id="UXN58343.1"/>
    </source>
</evidence>